<dbReference type="Proteomes" id="UP000002941">
    <property type="component" value="Unassembled WGS sequence"/>
</dbReference>
<reference evidence="2 3" key="1">
    <citation type="submission" date="2012-05" db="EMBL/GenBank/DDBJ databases">
        <authorList>
            <person name="Harkins D.M."/>
            <person name="Madupu R."/>
            <person name="Durkin A.S."/>
            <person name="Torralba M."/>
            <person name="Methe B."/>
            <person name="Sutton G.G."/>
            <person name="Nelson K.E."/>
        </authorList>
    </citation>
    <scope>NUCLEOTIDE SEQUENCE [LARGE SCALE GENOMIC DNA]</scope>
    <source>
        <strain evidence="2 3">F0489</strain>
    </source>
</reference>
<keyword evidence="3" id="KW-1185">Reference proteome</keyword>
<organism evidence="2 3">
    <name type="scientific">Actinomyces massiliensis F0489</name>
    <dbReference type="NCBI Taxonomy" id="1125718"/>
    <lineage>
        <taxon>Bacteria</taxon>
        <taxon>Bacillati</taxon>
        <taxon>Actinomycetota</taxon>
        <taxon>Actinomycetes</taxon>
        <taxon>Actinomycetales</taxon>
        <taxon>Actinomycetaceae</taxon>
        <taxon>Actinomyces</taxon>
    </lineage>
</organism>
<keyword evidence="1" id="KW-1133">Transmembrane helix</keyword>
<keyword evidence="1" id="KW-0472">Membrane</keyword>
<proteinExistence type="predicted"/>
<dbReference type="AlphaFoldDB" id="J1GY02"/>
<accession>J1GY02</accession>
<dbReference type="RefSeq" id="WP_008733248.1">
    <property type="nucleotide sequence ID" value="NZ_AKFT01000196.1"/>
</dbReference>
<evidence type="ECO:0000313" key="2">
    <source>
        <dbReference type="EMBL" id="EJF38000.1"/>
    </source>
</evidence>
<evidence type="ECO:0000256" key="1">
    <source>
        <dbReference type="SAM" id="Phobius"/>
    </source>
</evidence>
<dbReference type="OrthoDB" id="3261178at2"/>
<gene>
    <name evidence="2" type="ORF">HMPREF1318_1605</name>
</gene>
<sequence>MVDLVLILSEGHNQSTDFNPHPEVMMNNNSLLRLQVRIQQAWTDLRDSERGQTMVEYAGIGLVVVAIVAAVATALSGGGKDGGIGKAITGKISEVIGTIKGGK</sequence>
<dbReference type="EMBL" id="AKFT01000196">
    <property type="protein sequence ID" value="EJF38000.1"/>
    <property type="molecule type" value="Genomic_DNA"/>
</dbReference>
<protein>
    <submittedName>
        <fullName evidence="2">Uncharacterized protein</fullName>
    </submittedName>
</protein>
<keyword evidence="1" id="KW-0812">Transmembrane</keyword>
<name>J1GY02_9ACTO</name>
<evidence type="ECO:0000313" key="3">
    <source>
        <dbReference type="Proteomes" id="UP000002941"/>
    </source>
</evidence>
<dbReference type="eggNOG" id="ENOG5031IHM">
    <property type="taxonomic scope" value="Bacteria"/>
</dbReference>
<comment type="caution">
    <text evidence="2">The sequence shown here is derived from an EMBL/GenBank/DDBJ whole genome shotgun (WGS) entry which is preliminary data.</text>
</comment>
<feature type="transmembrane region" description="Helical" evidence="1">
    <location>
        <begin position="57"/>
        <end position="76"/>
    </location>
</feature>
<dbReference type="PATRIC" id="fig|1125718.3.peg.2526"/>